<name>A0A2M8LET9_9BACT</name>
<dbReference type="InterPro" id="IPR000477">
    <property type="entry name" value="RT_dom"/>
</dbReference>
<evidence type="ECO:0000259" key="1">
    <source>
        <dbReference type="PROSITE" id="PS50878"/>
    </source>
</evidence>
<proteinExistence type="predicted"/>
<dbReference type="Pfam" id="PF00078">
    <property type="entry name" value="RVT_1"/>
    <property type="match status" value="1"/>
</dbReference>
<dbReference type="CDD" id="cd01651">
    <property type="entry name" value="RT_G2_intron"/>
    <property type="match status" value="1"/>
</dbReference>
<accession>A0A2M8LET9</accession>
<dbReference type="InterPro" id="IPR043502">
    <property type="entry name" value="DNA/RNA_pol_sf"/>
</dbReference>
<dbReference type="InterPro" id="IPR051083">
    <property type="entry name" value="GrpII_Intron_Splice-Mob/Def"/>
</dbReference>
<reference evidence="2 3" key="1">
    <citation type="submission" date="2017-09" db="EMBL/GenBank/DDBJ databases">
        <title>Depth-based differentiation of microbial function through sediment-hosted aquifers and enrichment of novel symbionts in the deep terrestrial subsurface.</title>
        <authorList>
            <person name="Probst A.J."/>
            <person name="Ladd B."/>
            <person name="Jarett J.K."/>
            <person name="Geller-Mcgrath D.E."/>
            <person name="Sieber C.M."/>
            <person name="Emerson J.B."/>
            <person name="Anantharaman K."/>
            <person name="Thomas B.C."/>
            <person name="Malmstrom R."/>
            <person name="Stieglmeier M."/>
            <person name="Klingl A."/>
            <person name="Woyke T."/>
            <person name="Ryan C.M."/>
            <person name="Banfield J.F."/>
        </authorList>
    </citation>
    <scope>NUCLEOTIDE SEQUENCE [LARGE SCALE GENOMIC DNA]</scope>
    <source>
        <strain evidence="2">CG10_big_fil_rev_8_21_14_0_10_48_11</strain>
    </source>
</reference>
<protein>
    <recommendedName>
        <fullName evidence="1">Reverse transcriptase domain-containing protein</fullName>
    </recommendedName>
</protein>
<dbReference type="PROSITE" id="PS50878">
    <property type="entry name" value="RT_POL"/>
    <property type="match status" value="1"/>
</dbReference>
<feature type="domain" description="Reverse transcriptase" evidence="1">
    <location>
        <begin position="1"/>
        <end position="295"/>
    </location>
</feature>
<dbReference type="EMBL" id="PFET01000008">
    <property type="protein sequence ID" value="PJE75949.1"/>
    <property type="molecule type" value="Genomic_DNA"/>
</dbReference>
<comment type="caution">
    <text evidence="2">The sequence shown here is derived from an EMBL/GenBank/DDBJ whole genome shotgun (WGS) entry which is preliminary data.</text>
</comment>
<dbReference type="Proteomes" id="UP000231152">
    <property type="component" value="Unassembled WGS sequence"/>
</dbReference>
<dbReference type="AlphaFoldDB" id="A0A2M8LET9"/>
<evidence type="ECO:0000313" key="3">
    <source>
        <dbReference type="Proteomes" id="UP000231152"/>
    </source>
</evidence>
<evidence type="ECO:0000313" key="2">
    <source>
        <dbReference type="EMBL" id="PJE75949.1"/>
    </source>
</evidence>
<sequence length="365" mass="42542">MRQRHKSYREIVSPANLFYCWDEFRRGKRGKADVQQFERLLEDNVFALHDDLARKTYRHGPYHTFHIHDPKHRIISKASVRDRLVHHALWQSLSEIFEPTFIYHSYASRPERGTHLAVINVSEVLRGVSRNYTRQAYVLKCDIRKFFDSVNHQKLLALIERKISDNDLLWLLRDVVSSFPGRPESTLSLSLSLSLSRRSDQGLGAGIPIGKLTSQIFANIYLNELDQFVKHTLHVRDYYRYADNFVIVHGDPDYLLDALAATRSFLLETLALELHPCKVEIRQLSQGVDFLGYVILPHHRVLRTTSRRRMMKRLLAGDANVQSGFVSEERFYQVTQSYLGLLKHYDGHGLSSFVQNNFERTPILH</sequence>
<organism evidence="2 3">
    <name type="scientific">Candidatus Uhrbacteria bacterium CG10_big_fil_rev_8_21_14_0_10_48_11</name>
    <dbReference type="NCBI Taxonomy" id="1975037"/>
    <lineage>
        <taxon>Bacteria</taxon>
        <taxon>Candidatus Uhriibacteriota</taxon>
    </lineage>
</organism>
<dbReference type="PANTHER" id="PTHR34047:SF8">
    <property type="entry name" value="PROTEIN YKFC"/>
    <property type="match status" value="1"/>
</dbReference>
<dbReference type="SUPFAM" id="SSF56672">
    <property type="entry name" value="DNA/RNA polymerases"/>
    <property type="match status" value="1"/>
</dbReference>
<gene>
    <name evidence="2" type="ORF">COV04_02235</name>
</gene>
<dbReference type="PANTHER" id="PTHR34047">
    <property type="entry name" value="NUCLEAR INTRON MATURASE 1, MITOCHONDRIAL-RELATED"/>
    <property type="match status" value="1"/>
</dbReference>